<accession>A0A090Y9B0</accession>
<dbReference type="Proteomes" id="UP000442469">
    <property type="component" value="Unassembled WGS sequence"/>
</dbReference>
<evidence type="ECO:0000313" key="4">
    <source>
        <dbReference type="Proteomes" id="UP000029278"/>
    </source>
</evidence>
<dbReference type="InterPro" id="IPR007492">
    <property type="entry name" value="LytTR_DNA-bd_dom"/>
</dbReference>
<dbReference type="PANTHER" id="PTHR37299:SF1">
    <property type="entry name" value="STAGE 0 SPORULATION PROTEIN A HOMOLOG"/>
    <property type="match status" value="1"/>
</dbReference>
<keyword evidence="4" id="KW-1185">Reference proteome</keyword>
<gene>
    <name evidence="2" type="ORF">DJ90_1358</name>
    <name evidence="3" type="ORF">GNQ08_01470</name>
</gene>
<evidence type="ECO:0000313" key="5">
    <source>
        <dbReference type="Proteomes" id="UP000442469"/>
    </source>
</evidence>
<reference evidence="3 5" key="2">
    <citation type="submission" date="2019-11" db="EMBL/GenBank/DDBJ databases">
        <title>Draft genome sequences of five Paenibacillus species of dairy origin.</title>
        <authorList>
            <person name="Olajide A.M."/>
            <person name="Chen S."/>
            <person name="Lapointe G."/>
        </authorList>
    </citation>
    <scope>NUCLEOTIDE SEQUENCE [LARGE SCALE GENOMIC DNA]</scope>
    <source>
        <strain evidence="3 5">3CT49</strain>
    </source>
</reference>
<evidence type="ECO:0000259" key="1">
    <source>
        <dbReference type="PROSITE" id="PS50930"/>
    </source>
</evidence>
<dbReference type="GO" id="GO:0003677">
    <property type="term" value="F:DNA binding"/>
    <property type="evidence" value="ECO:0007669"/>
    <property type="project" value="UniProtKB-KW"/>
</dbReference>
<dbReference type="Proteomes" id="UP000029278">
    <property type="component" value="Unassembled WGS sequence"/>
</dbReference>
<evidence type="ECO:0000313" key="3">
    <source>
        <dbReference type="EMBL" id="MUG21102.1"/>
    </source>
</evidence>
<dbReference type="InterPro" id="IPR046947">
    <property type="entry name" value="LytR-like"/>
</dbReference>
<dbReference type="HOGENOM" id="CLU_000445_14_2_9"/>
<dbReference type="InterPro" id="IPR011006">
    <property type="entry name" value="CheY-like_superfamily"/>
</dbReference>
<protein>
    <submittedName>
        <fullName evidence="3">DNA-binding response regulator</fullName>
    </submittedName>
    <submittedName>
        <fullName evidence="2">LytTr DNA-binding domain protein</fullName>
    </submittedName>
</protein>
<dbReference type="GO" id="GO:0000156">
    <property type="term" value="F:phosphorelay response regulator activity"/>
    <property type="evidence" value="ECO:0007669"/>
    <property type="project" value="InterPro"/>
</dbReference>
<dbReference type="STRING" id="44252.DJ90_1358"/>
<sequence length="251" mass="29198">MIKIAICLDSPKLLKEIHGYMQHYCTLNDTHLDVRKYYNFRGFLRDIYYQAFDLVFMDLPKSGEQEFAIVEKVKKIVPDAVIAFVSISSASIIVKEPNLANVVFITKPINYGKIEFLVNEIRNVKSYRERKSLLVKNDQGIFKIRCCDIIFLERCQKSVIIHTNTEEINSCRTMKEYESKLREPVFFRCHTSFIVNTNYIANLHDHELSMINKKVIPVSRYRRKGLIQLMLSPSRCEPMNPGAGSTFSKQV</sequence>
<dbReference type="EMBL" id="JMQA01000047">
    <property type="protein sequence ID" value="KFM94412.1"/>
    <property type="molecule type" value="Genomic_DNA"/>
</dbReference>
<dbReference type="PANTHER" id="PTHR37299">
    <property type="entry name" value="TRANSCRIPTIONAL REGULATOR-RELATED"/>
    <property type="match status" value="1"/>
</dbReference>
<evidence type="ECO:0000313" key="2">
    <source>
        <dbReference type="EMBL" id="KFM94412.1"/>
    </source>
</evidence>
<feature type="domain" description="HTH LytTR-type" evidence="1">
    <location>
        <begin position="133"/>
        <end position="232"/>
    </location>
</feature>
<dbReference type="PROSITE" id="PS50930">
    <property type="entry name" value="HTH_LYTTR"/>
    <property type="match status" value="1"/>
</dbReference>
<keyword evidence="2" id="KW-0238">DNA-binding</keyword>
<dbReference type="EMBL" id="WNZZ01000001">
    <property type="protein sequence ID" value="MUG21102.1"/>
    <property type="molecule type" value="Genomic_DNA"/>
</dbReference>
<dbReference type="Gene3D" id="2.40.50.1020">
    <property type="entry name" value="LytTr DNA-binding domain"/>
    <property type="match status" value="1"/>
</dbReference>
<dbReference type="AlphaFoldDB" id="A0A090Y9B0"/>
<dbReference type="GeneID" id="77010730"/>
<dbReference type="SMART" id="SM00850">
    <property type="entry name" value="LytTR"/>
    <property type="match status" value="1"/>
</dbReference>
<reference evidence="2 4" key="1">
    <citation type="submission" date="2014-04" db="EMBL/GenBank/DDBJ databases">
        <authorList>
            <person name="Bishop-Lilly K.A."/>
            <person name="Broomall S.M."/>
            <person name="Chain P.S."/>
            <person name="Chertkov O."/>
            <person name="Coyne S.R."/>
            <person name="Daligault H.E."/>
            <person name="Davenport K.W."/>
            <person name="Erkkila T."/>
            <person name="Frey K.G."/>
            <person name="Gibbons H.S."/>
            <person name="Gu W."/>
            <person name="Jaissle J."/>
            <person name="Johnson S.L."/>
            <person name="Koroleva G.I."/>
            <person name="Ladner J.T."/>
            <person name="Lo C.-C."/>
            <person name="Minogue T.D."/>
            <person name="Munk C."/>
            <person name="Palacios G.F."/>
            <person name="Redden C.L."/>
            <person name="Rosenzweig C.N."/>
            <person name="Scholz M.B."/>
            <person name="Teshima H."/>
            <person name="Xu Y."/>
        </authorList>
    </citation>
    <scope>NUCLEOTIDE SEQUENCE [LARGE SCALE GENOMIC DNA]</scope>
    <source>
        <strain evidence="2 4">8244</strain>
    </source>
</reference>
<dbReference type="RefSeq" id="WP_036618691.1">
    <property type="nucleotide sequence ID" value="NZ_BGML01000004.1"/>
</dbReference>
<dbReference type="Pfam" id="PF04397">
    <property type="entry name" value="LytTR"/>
    <property type="match status" value="1"/>
</dbReference>
<organism evidence="2 4">
    <name type="scientific">Paenibacillus macerans</name>
    <name type="common">Bacillus macerans</name>
    <dbReference type="NCBI Taxonomy" id="44252"/>
    <lineage>
        <taxon>Bacteria</taxon>
        <taxon>Bacillati</taxon>
        <taxon>Bacillota</taxon>
        <taxon>Bacilli</taxon>
        <taxon>Bacillales</taxon>
        <taxon>Paenibacillaceae</taxon>
        <taxon>Paenibacillus</taxon>
    </lineage>
</organism>
<comment type="caution">
    <text evidence="2">The sequence shown here is derived from an EMBL/GenBank/DDBJ whole genome shotgun (WGS) entry which is preliminary data.</text>
</comment>
<dbReference type="OrthoDB" id="9809318at2"/>
<dbReference type="SUPFAM" id="SSF52172">
    <property type="entry name" value="CheY-like"/>
    <property type="match status" value="1"/>
</dbReference>
<dbReference type="Gene3D" id="3.40.50.2300">
    <property type="match status" value="1"/>
</dbReference>
<dbReference type="PATRIC" id="fig|44252.3.peg.5639"/>
<name>A0A090Y9B0_PAEMA</name>
<proteinExistence type="predicted"/>